<dbReference type="InterPro" id="IPR038013">
    <property type="entry name" value="ALG11"/>
</dbReference>
<feature type="domain" description="Glycosyltransferase subfamily 4-like N-terminal" evidence="2">
    <location>
        <begin position="20"/>
        <end position="167"/>
    </location>
</feature>
<evidence type="ECO:0000313" key="3">
    <source>
        <dbReference type="EMBL" id="QHO63472.1"/>
    </source>
</evidence>
<dbReference type="CDD" id="cd03801">
    <property type="entry name" value="GT4_PimA-like"/>
    <property type="match status" value="1"/>
</dbReference>
<dbReference type="Pfam" id="PF00534">
    <property type="entry name" value="Glycos_transf_1"/>
    <property type="match status" value="1"/>
</dbReference>
<protein>
    <submittedName>
        <fullName evidence="3">Glycosyl transferase family 2</fullName>
    </submittedName>
</protein>
<name>A0A857NC44_9BACT</name>
<dbReference type="AlphaFoldDB" id="A0A857NC44"/>
<dbReference type="EMBL" id="CP047901">
    <property type="protein sequence ID" value="QHO63472.1"/>
    <property type="molecule type" value="Genomic_DNA"/>
</dbReference>
<dbReference type="Pfam" id="PF13439">
    <property type="entry name" value="Glyco_transf_4"/>
    <property type="match status" value="1"/>
</dbReference>
<dbReference type="GO" id="GO:0016020">
    <property type="term" value="C:membrane"/>
    <property type="evidence" value="ECO:0007669"/>
    <property type="project" value="TreeGrafter"/>
</dbReference>
<dbReference type="PANTHER" id="PTHR45919">
    <property type="entry name" value="GDP-MAN:MAN(3)GLCNAC(2)-PP-DOL ALPHA-1,2-MANNOSYLTRANSFERASE"/>
    <property type="match status" value="1"/>
</dbReference>
<dbReference type="GO" id="GO:0004377">
    <property type="term" value="F:GDP-Man:Man(3)GlcNAc(2)-PP-Dol alpha-1,2-mannosyltransferase activity"/>
    <property type="evidence" value="ECO:0007669"/>
    <property type="project" value="InterPro"/>
</dbReference>
<keyword evidence="3" id="KW-0808">Transferase</keyword>
<dbReference type="RefSeq" id="WP_161931852.1">
    <property type="nucleotide sequence ID" value="NZ_CP047901.1"/>
</dbReference>
<reference evidence="4" key="1">
    <citation type="journal article" date="2020" name="Microorganisms">
        <title>Complete Genome of a Member of a New Bacterial Lineage in the Microgenomates Group Reveals an Unusual Nucleotide Composition Disparity Between Two Strands of DNA and Limited Metabolic Potential.</title>
        <authorList>
            <person name="Kadnikov V.V."/>
            <person name="Mardanov A.V."/>
            <person name="Beletsky A.V."/>
            <person name="Karnachuk O.V."/>
            <person name="Ravin N.V."/>
        </authorList>
    </citation>
    <scope>NUCLEOTIDE SEQUENCE [LARGE SCALE GENOMIC DNA]</scope>
</reference>
<evidence type="ECO:0000259" key="1">
    <source>
        <dbReference type="Pfam" id="PF00534"/>
    </source>
</evidence>
<dbReference type="KEGG" id="caqa:MICH65_0491"/>
<dbReference type="Proteomes" id="UP000463983">
    <property type="component" value="Chromosome"/>
</dbReference>
<keyword evidence="4" id="KW-1185">Reference proteome</keyword>
<gene>
    <name evidence="3" type="ORF">MICH65_0491</name>
</gene>
<dbReference type="PANTHER" id="PTHR45919:SF1">
    <property type="entry name" value="GDP-MAN:MAN(3)GLCNAC(2)-PP-DOL ALPHA-1,2-MANNOSYLTRANSFERASE"/>
    <property type="match status" value="1"/>
</dbReference>
<proteinExistence type="predicted"/>
<evidence type="ECO:0000259" key="2">
    <source>
        <dbReference type="Pfam" id="PF13439"/>
    </source>
</evidence>
<dbReference type="GO" id="GO:0006487">
    <property type="term" value="P:protein N-linked glycosylation"/>
    <property type="evidence" value="ECO:0007669"/>
    <property type="project" value="TreeGrafter"/>
</dbReference>
<evidence type="ECO:0000313" key="4">
    <source>
        <dbReference type="Proteomes" id="UP000463983"/>
    </source>
</evidence>
<accession>A0A857NC44</accession>
<feature type="domain" description="Glycosyl transferase family 1" evidence="1">
    <location>
        <begin position="172"/>
        <end position="342"/>
    </location>
</feature>
<dbReference type="InterPro" id="IPR001296">
    <property type="entry name" value="Glyco_trans_1"/>
</dbReference>
<dbReference type="SUPFAM" id="SSF53756">
    <property type="entry name" value="UDP-Glycosyltransferase/glycogen phosphorylase"/>
    <property type="match status" value="1"/>
</dbReference>
<dbReference type="InterPro" id="IPR028098">
    <property type="entry name" value="Glyco_trans_4-like_N"/>
</dbReference>
<dbReference type="Gene3D" id="3.40.50.2000">
    <property type="entry name" value="Glycogen Phosphorylase B"/>
    <property type="match status" value="2"/>
</dbReference>
<organism evidence="3 4">
    <name type="scientific">Candidatus Chazhemtobacterium aquaticus</name>
    <dbReference type="NCBI Taxonomy" id="2715735"/>
    <lineage>
        <taxon>Bacteria</taxon>
        <taxon>Candidatus Chazhemtobacteraceae</taxon>
        <taxon>Candidatus Chazhemtobacterium</taxon>
    </lineage>
</organism>
<sequence>MLDSQPKTAVIFDPYLDTLGGGERYTLTVAQTLLNQGYQVILAWRDQATLKQATTRFGLPLEGLELSAEYYNLFSQKKSLLSRHRALKDIDLVFIVSDGSVPILFGKKTLLHYQVPFTSINRSVWLNRLKLLSINHIVVNSTFTKSVIDRTLHTTKSIVLYPPIDTSSFTPGKKQPIILNVGRFTSPSHSKRQDVLISAFKQLVDGGLSDWKLILAGGQTGSDTQLKAFMTQAKGYPIEFEVNPEFDHLRRLYAHSSIFWHSAGFEVDEVLNPEAVEHFGMSTVEAMAAGCVPVVINKGGQPEIVTPETGFLWNTIDELVTQTRRLIGEPEKILELSQNAQRRALDFNTDRFQTTLMSLV</sequence>